<comment type="caution">
    <text evidence="2">The sequence shown here is derived from an EMBL/GenBank/DDBJ whole genome shotgun (WGS) entry which is preliminary data.</text>
</comment>
<feature type="non-terminal residue" evidence="2">
    <location>
        <position position="140"/>
    </location>
</feature>
<feature type="compositionally biased region" description="Polar residues" evidence="1">
    <location>
        <begin position="1"/>
        <end position="12"/>
    </location>
</feature>
<gene>
    <name evidence="2" type="ORF">EVA_20916</name>
</gene>
<dbReference type="EMBL" id="AMCI01008484">
    <property type="protein sequence ID" value="EJW90977.1"/>
    <property type="molecule type" value="Genomic_DNA"/>
</dbReference>
<evidence type="ECO:0000256" key="1">
    <source>
        <dbReference type="SAM" id="MobiDB-lite"/>
    </source>
</evidence>
<feature type="non-terminal residue" evidence="2">
    <location>
        <position position="1"/>
    </location>
</feature>
<sequence>KEIGCSPSTVTNELRRGTPPRKSNKGRKPGYSAKRGEAVYKANRKHSRRSHRISHCPGFLCWVVQQFKEHKWSLDACVGYARLHSLFSADEMVCTRTLYNEVWAGNLDLSVTELPEALKRKRHKESKPREYKKHYGKDIT</sequence>
<accession>J9FMY8</accession>
<dbReference type="AlphaFoldDB" id="J9FMY8"/>
<feature type="region of interest" description="Disordered" evidence="1">
    <location>
        <begin position="120"/>
        <end position="140"/>
    </location>
</feature>
<reference evidence="2" key="1">
    <citation type="journal article" date="2012" name="PLoS ONE">
        <title>Gene sets for utilization of primary and secondary nutrition supplies in the distal gut of endangered iberian lynx.</title>
        <authorList>
            <person name="Alcaide M."/>
            <person name="Messina E."/>
            <person name="Richter M."/>
            <person name="Bargiela R."/>
            <person name="Peplies J."/>
            <person name="Huws S.A."/>
            <person name="Newbold C.J."/>
            <person name="Golyshin P.N."/>
            <person name="Simon M.A."/>
            <person name="Lopez G."/>
            <person name="Yakimov M.M."/>
            <person name="Ferrer M."/>
        </authorList>
    </citation>
    <scope>NUCLEOTIDE SEQUENCE</scope>
</reference>
<name>J9FMY8_9ZZZZ</name>
<protein>
    <submittedName>
        <fullName evidence="2">Transposase, IS30 family</fullName>
    </submittedName>
</protein>
<proteinExistence type="predicted"/>
<feature type="region of interest" description="Disordered" evidence="1">
    <location>
        <begin position="1"/>
        <end position="37"/>
    </location>
</feature>
<feature type="compositionally biased region" description="Basic residues" evidence="1">
    <location>
        <begin position="18"/>
        <end position="28"/>
    </location>
</feature>
<evidence type="ECO:0000313" key="2">
    <source>
        <dbReference type="EMBL" id="EJW90977.1"/>
    </source>
</evidence>
<organism evidence="2">
    <name type="scientific">gut metagenome</name>
    <dbReference type="NCBI Taxonomy" id="749906"/>
    <lineage>
        <taxon>unclassified sequences</taxon>
        <taxon>metagenomes</taxon>
        <taxon>organismal metagenomes</taxon>
    </lineage>
</organism>